<evidence type="ECO:0000313" key="4">
    <source>
        <dbReference type="EMBL" id="SHK76188.1"/>
    </source>
</evidence>
<name>A0A1M6V415_9FIRM</name>
<dbReference type="PANTHER" id="PTHR46401">
    <property type="entry name" value="GLYCOSYLTRANSFERASE WBBK-RELATED"/>
    <property type="match status" value="1"/>
</dbReference>
<evidence type="ECO:0000259" key="2">
    <source>
        <dbReference type="Pfam" id="PF00534"/>
    </source>
</evidence>
<keyword evidence="5" id="KW-1185">Reference proteome</keyword>
<dbReference type="GO" id="GO:0009103">
    <property type="term" value="P:lipopolysaccharide biosynthetic process"/>
    <property type="evidence" value="ECO:0007669"/>
    <property type="project" value="TreeGrafter"/>
</dbReference>
<evidence type="ECO:0000256" key="1">
    <source>
        <dbReference type="ARBA" id="ARBA00022679"/>
    </source>
</evidence>
<dbReference type="Gene3D" id="3.40.50.2000">
    <property type="entry name" value="Glycogen Phosphorylase B"/>
    <property type="match status" value="2"/>
</dbReference>
<dbReference type="STRING" id="1121421.SAMN02745123_03035"/>
<keyword evidence="1 4" id="KW-0808">Transferase</keyword>
<sequence>MPEVKTGMMGIFEFEQAMALKDIGHKVVYSYCDVRSIKYQKRFYFKQIIKDGVLVCGYHLPLGGIPKKLLRHIKYIYFKKIIEKIIDNDGLPDIIYIHFPLISLNKEIWDFIKKLNIPIAITEHWTKVQEKAISNSTQMLLTEMVSVSSAVICVSEQLKNSVIDLTGTQKKIYVIPNMVSCTFKYKQKEKNGDAFKFITVGRLVTHKRFNIVIDAFAKAFADNPSVKLTVIGNGDQFDKLKQQIDMLQLNDAVTMTGYVSREDIVQYYDQCDAFVSASVLESFGVPFIEAMMCGMPVICTKGSPIEEYVNISNGLTFIPDDIDGLSEAMIKIYKNRYLYKDKSISENAMKNFSASAIAQKLEDIFEGFIIKK</sequence>
<protein>
    <submittedName>
        <fullName evidence="4">Glycosyltransferase involved in cell wall bisynthesis</fullName>
    </submittedName>
</protein>
<dbReference type="GO" id="GO:0016757">
    <property type="term" value="F:glycosyltransferase activity"/>
    <property type="evidence" value="ECO:0007669"/>
    <property type="project" value="InterPro"/>
</dbReference>
<dbReference type="EMBL" id="FRAR01000023">
    <property type="protein sequence ID" value="SHK76188.1"/>
    <property type="molecule type" value="Genomic_DNA"/>
</dbReference>
<dbReference type="Pfam" id="PF00534">
    <property type="entry name" value="Glycos_transf_1"/>
    <property type="match status" value="1"/>
</dbReference>
<evidence type="ECO:0000259" key="3">
    <source>
        <dbReference type="Pfam" id="PF13439"/>
    </source>
</evidence>
<dbReference type="Pfam" id="PF13439">
    <property type="entry name" value="Glyco_transf_4"/>
    <property type="match status" value="1"/>
</dbReference>
<proteinExistence type="predicted"/>
<dbReference type="SUPFAM" id="SSF53756">
    <property type="entry name" value="UDP-Glycosyltransferase/glycogen phosphorylase"/>
    <property type="match status" value="1"/>
</dbReference>
<dbReference type="Proteomes" id="UP000183997">
    <property type="component" value="Unassembled WGS sequence"/>
</dbReference>
<dbReference type="AlphaFoldDB" id="A0A1M6V415"/>
<dbReference type="InterPro" id="IPR001296">
    <property type="entry name" value="Glyco_trans_1"/>
</dbReference>
<dbReference type="InterPro" id="IPR028098">
    <property type="entry name" value="Glyco_trans_4-like_N"/>
</dbReference>
<dbReference type="PANTHER" id="PTHR46401:SF2">
    <property type="entry name" value="GLYCOSYLTRANSFERASE WBBK-RELATED"/>
    <property type="match status" value="1"/>
</dbReference>
<organism evidence="4 5">
    <name type="scientific">Desulforamulus aeronauticus DSM 10349</name>
    <dbReference type="NCBI Taxonomy" id="1121421"/>
    <lineage>
        <taxon>Bacteria</taxon>
        <taxon>Bacillati</taxon>
        <taxon>Bacillota</taxon>
        <taxon>Clostridia</taxon>
        <taxon>Eubacteriales</taxon>
        <taxon>Peptococcaceae</taxon>
        <taxon>Desulforamulus</taxon>
    </lineage>
</organism>
<accession>A0A1M6V415</accession>
<evidence type="ECO:0000313" key="5">
    <source>
        <dbReference type="Proteomes" id="UP000183997"/>
    </source>
</evidence>
<dbReference type="RefSeq" id="WP_175549034.1">
    <property type="nucleotide sequence ID" value="NZ_FRAR01000023.1"/>
</dbReference>
<feature type="domain" description="Glycosyl transferase family 1" evidence="2">
    <location>
        <begin position="186"/>
        <end position="349"/>
    </location>
</feature>
<feature type="domain" description="Glycosyltransferase subfamily 4-like N-terminal" evidence="3">
    <location>
        <begin position="19"/>
        <end position="181"/>
    </location>
</feature>
<gene>
    <name evidence="4" type="ORF">SAMN02745123_03035</name>
</gene>
<reference evidence="5" key="1">
    <citation type="submission" date="2016-11" db="EMBL/GenBank/DDBJ databases">
        <authorList>
            <person name="Varghese N."/>
            <person name="Submissions S."/>
        </authorList>
    </citation>
    <scope>NUCLEOTIDE SEQUENCE [LARGE SCALE GENOMIC DNA]</scope>
    <source>
        <strain evidence="5">DSM 10349</strain>
    </source>
</reference>